<dbReference type="SUPFAM" id="SSF51261">
    <property type="entry name" value="Duplicated hybrid motif"/>
    <property type="match status" value="1"/>
</dbReference>
<protein>
    <submittedName>
        <fullName evidence="4">Glycyl-glycine endopeptidase ALE-1</fullName>
        <ecNumber evidence="4">3.4.24.75</ecNumber>
    </submittedName>
</protein>
<feature type="chain" id="PRO_5001461076" evidence="2">
    <location>
        <begin position="27"/>
        <end position="303"/>
    </location>
</feature>
<reference evidence="4" key="1">
    <citation type="submission" date="2014-02" db="EMBL/GenBank/DDBJ databases">
        <title>Expanding our view of genomic diversity in Candidatus Accumulibacter clades.</title>
        <authorList>
            <person name="Skennerton C.T."/>
            <person name="Barr J.J."/>
            <person name="Slater F.R."/>
            <person name="Bond P.L."/>
            <person name="Tyson G.W."/>
        </authorList>
    </citation>
    <scope>NUCLEOTIDE SEQUENCE [LARGE SCALE GENOMIC DNA]</scope>
</reference>
<dbReference type="Pfam" id="PF01551">
    <property type="entry name" value="Peptidase_M23"/>
    <property type="match status" value="1"/>
</dbReference>
<dbReference type="PANTHER" id="PTHR21666:SF294">
    <property type="entry name" value="PEPTIDASE M23"/>
    <property type="match status" value="1"/>
</dbReference>
<dbReference type="STRING" id="1454001.AW08_01333"/>
<evidence type="ECO:0000313" key="5">
    <source>
        <dbReference type="Proteomes" id="UP000020218"/>
    </source>
</evidence>
<dbReference type="PATRIC" id="fig|1454001.3.peg.1383"/>
<keyword evidence="4" id="KW-0378">Hydrolase</keyword>
<dbReference type="CDD" id="cd12797">
    <property type="entry name" value="M23_peptidase"/>
    <property type="match status" value="1"/>
</dbReference>
<keyword evidence="2" id="KW-0732">Signal</keyword>
<organism evidence="4 5">
    <name type="scientific">Candidatus Accumulibacter adjunctus</name>
    <dbReference type="NCBI Taxonomy" id="1454001"/>
    <lineage>
        <taxon>Bacteria</taxon>
        <taxon>Pseudomonadati</taxon>
        <taxon>Pseudomonadota</taxon>
        <taxon>Betaproteobacteria</taxon>
        <taxon>Candidatus Accumulibacter</taxon>
    </lineage>
</organism>
<dbReference type="AlphaFoldDB" id="A0A011NU82"/>
<dbReference type="Proteomes" id="UP000020218">
    <property type="component" value="Unassembled WGS sequence"/>
</dbReference>
<evidence type="ECO:0000256" key="2">
    <source>
        <dbReference type="SAM" id="SignalP"/>
    </source>
</evidence>
<accession>A0A011NU82</accession>
<dbReference type="GO" id="GO:0004222">
    <property type="term" value="F:metalloendopeptidase activity"/>
    <property type="evidence" value="ECO:0007669"/>
    <property type="project" value="TreeGrafter"/>
</dbReference>
<evidence type="ECO:0000256" key="1">
    <source>
        <dbReference type="SAM" id="MobiDB-lite"/>
    </source>
</evidence>
<gene>
    <name evidence="4" type="ORF">AW08_01333</name>
</gene>
<dbReference type="InterPro" id="IPR016047">
    <property type="entry name" value="M23ase_b-sheet_dom"/>
</dbReference>
<dbReference type="EC" id="3.4.24.75" evidence="4"/>
<feature type="region of interest" description="Disordered" evidence="1">
    <location>
        <begin position="280"/>
        <end position="303"/>
    </location>
</feature>
<dbReference type="InterPro" id="IPR050570">
    <property type="entry name" value="Cell_wall_metabolism_enzyme"/>
</dbReference>
<evidence type="ECO:0000259" key="3">
    <source>
        <dbReference type="Pfam" id="PF01551"/>
    </source>
</evidence>
<feature type="signal peptide" evidence="2">
    <location>
        <begin position="1"/>
        <end position="26"/>
    </location>
</feature>
<dbReference type="Gene3D" id="2.70.70.10">
    <property type="entry name" value="Glucose Permease (Domain IIA)"/>
    <property type="match status" value="1"/>
</dbReference>
<sequence>MVGRRLGPRLLCGLLLAGVLAGPAAASRVGHPFTVAVEAAPGGHRLVGLNRGVAPVSVRLLLADVDNVQADALLPVYAVLAPQSQAVLLQVRPAVAGRPYRFSSEAVHAIGSYRAQPDANFAYRLPFAAGQRAVVSQSPDGPRLTHDTADSEYAIDFAMPAGTPVVAARDGLVIAAEFANRAGGRDRRLLARANVVRILHADGSIASYAHLAHAASAPVAVGDRLQAGTVIGGVGATGYSGGPHLHFVVQKVVGSSTGFATVSLPVRFLIGSPPRVASVAHGQRLRADEAPTSTAGRAAKRDP</sequence>
<name>A0A011NU82_9PROT</name>
<comment type="caution">
    <text evidence="4">The sequence shown here is derived from an EMBL/GenBank/DDBJ whole genome shotgun (WGS) entry which is preliminary data.</text>
</comment>
<dbReference type="EMBL" id="JFAX01000006">
    <property type="protein sequence ID" value="EXI68115.1"/>
    <property type="molecule type" value="Genomic_DNA"/>
</dbReference>
<feature type="domain" description="M23ase beta-sheet core" evidence="3">
    <location>
        <begin position="153"/>
        <end position="251"/>
    </location>
</feature>
<evidence type="ECO:0000313" key="4">
    <source>
        <dbReference type="EMBL" id="EXI68115.1"/>
    </source>
</evidence>
<dbReference type="InterPro" id="IPR011055">
    <property type="entry name" value="Dup_hybrid_motif"/>
</dbReference>
<proteinExistence type="predicted"/>
<keyword evidence="5" id="KW-1185">Reference proteome</keyword>
<dbReference type="PANTHER" id="PTHR21666">
    <property type="entry name" value="PEPTIDASE-RELATED"/>
    <property type="match status" value="1"/>
</dbReference>